<gene>
    <name evidence="1" type="ORF">Alo02nite_23050</name>
</gene>
<proteinExistence type="predicted"/>
<evidence type="ECO:0000313" key="1">
    <source>
        <dbReference type="EMBL" id="GIE39407.1"/>
    </source>
</evidence>
<dbReference type="Proteomes" id="UP000631312">
    <property type="component" value="Unassembled WGS sequence"/>
</dbReference>
<organism evidence="1 2">
    <name type="scientific">Actinoplanes lobatus</name>
    <dbReference type="NCBI Taxonomy" id="113568"/>
    <lineage>
        <taxon>Bacteria</taxon>
        <taxon>Bacillati</taxon>
        <taxon>Actinomycetota</taxon>
        <taxon>Actinomycetes</taxon>
        <taxon>Micromonosporales</taxon>
        <taxon>Micromonosporaceae</taxon>
        <taxon>Actinoplanes</taxon>
    </lineage>
</organism>
<sequence length="97" mass="10426">MIGQVAAGQAAGAGQQFGVGAPQAFLAGGEPGEHALHPLRLLRAGESVRDEYHDSLAVAIRGHRPSPTLTAPHFHDRLARAGHYRLARPRFGFTLRR</sequence>
<reference evidence="1 2" key="1">
    <citation type="submission" date="2021-01" db="EMBL/GenBank/DDBJ databases">
        <title>Whole genome shotgun sequence of Actinoplanes lobatus NBRC 12513.</title>
        <authorList>
            <person name="Komaki H."/>
            <person name="Tamura T."/>
        </authorList>
    </citation>
    <scope>NUCLEOTIDE SEQUENCE [LARGE SCALE GENOMIC DNA]</scope>
    <source>
        <strain evidence="1 2">NBRC 12513</strain>
    </source>
</reference>
<accession>A0ABQ4AEH2</accession>
<protein>
    <submittedName>
        <fullName evidence="1">Uncharacterized protein</fullName>
    </submittedName>
</protein>
<evidence type="ECO:0000313" key="2">
    <source>
        <dbReference type="Proteomes" id="UP000631312"/>
    </source>
</evidence>
<dbReference type="EMBL" id="BOMP01000033">
    <property type="protein sequence ID" value="GIE39407.1"/>
    <property type="molecule type" value="Genomic_DNA"/>
</dbReference>
<comment type="caution">
    <text evidence="1">The sequence shown here is derived from an EMBL/GenBank/DDBJ whole genome shotgun (WGS) entry which is preliminary data.</text>
</comment>
<keyword evidence="2" id="KW-1185">Reference proteome</keyword>
<name>A0ABQ4AEH2_9ACTN</name>